<evidence type="ECO:0000313" key="3">
    <source>
        <dbReference type="Proteomes" id="UP000204629"/>
    </source>
</evidence>
<sequence>MGSKSSVTIGYKYYLGAHLVICHGPVDSVQEIVVGDRTAWSGNVTASQQIYINNPELFGGEKKEGGVQGYVDIMMGESNQGRNSYLQSKLGTVIPAFRGVLSLVLRKVYMCAMSPYPKAWALKVKRLPGKAWYPEKADINGSANPAHVIYETLTNPDWGMGYPINALDDAAFRAAADTLHAEGLGVSMIMTKQDSIESFIYTVLGHCNGMLYTRPDNGQFVVKLIREDYVVANLPLFNESNTIRLESFERPGYAEIVNEIVVTYRPQGSTEDDSVTVQDLAAIQAQQGVVSQTVNYPGIDTAANAAKLAMRDLRQKSTPFARIRIRVNRNAWNLTLGDVFRFSWDEHSLVDIVFRVLGVNYGELTSGEIVVDAVEDMFGLPSSTYMGNQGSGWVDPVQAPNPFALRRLEEANYWDLANGLPSGDFQALDNTSAFLIGLMGEPAQYLQNYELWTKPTGGSYAYAATGDPAAHATLTNAITPIQTSIQLSNLSSRTEFARTGTYALIDNEIVRVDTIDLVNGIVTVGRGCLDTVCAEHAAGARFWFAEDARVRDRLEYNSGETIAAKGLGRSGVGILDLSVAPEDSKALVGRFARPYAPGNFRVNSLQYPSAILGGLSLSWAHRDRTQQVVRPIIDHTAANIGPEPGVTYRVDIYAANGSTLLKSEPGLTGTSWTWTNEATENTAGRNRIKVTAVRDGLDSYQSHDWYVDRAGLGNNLGNYLGGL</sequence>
<evidence type="ECO:0000259" key="1">
    <source>
        <dbReference type="Pfam" id="PF13550"/>
    </source>
</evidence>
<dbReference type="Proteomes" id="UP000204629">
    <property type="component" value="Segment"/>
</dbReference>
<protein>
    <submittedName>
        <fullName evidence="2">Putative structural protein</fullName>
    </submittedName>
</protein>
<dbReference type="InterPro" id="IPR032876">
    <property type="entry name" value="J_dom"/>
</dbReference>
<evidence type="ECO:0000313" key="2">
    <source>
        <dbReference type="EMBL" id="ALF51530.1"/>
    </source>
</evidence>
<dbReference type="OrthoDB" id="9860at10239"/>
<dbReference type="EMBL" id="KT734862">
    <property type="protein sequence ID" value="ALF51530.1"/>
    <property type="molecule type" value="Genomic_DNA"/>
</dbReference>
<organism evidence="2 3">
    <name type="scientific">Pseudomonas phage PAE1</name>
    <dbReference type="NCBI Taxonomy" id="1718273"/>
    <lineage>
        <taxon>Viruses</taxon>
        <taxon>Duplodnaviria</taxon>
        <taxon>Heunggongvirae</taxon>
        <taxon>Uroviricota</taxon>
        <taxon>Caudoviricetes</taxon>
        <taxon>Mesyanzhinovviridae</taxon>
        <taxon>Rabinowitzvirinae</taxon>
        <taxon>Yuavirus</taxon>
        <taxon>Yuavirus PAE1</taxon>
        <taxon>Pseudomonas virus PAE1</taxon>
    </lineage>
</organism>
<dbReference type="Pfam" id="PF13550">
    <property type="entry name" value="Phage-tail_3"/>
    <property type="match status" value="1"/>
</dbReference>
<reference evidence="2 3" key="1">
    <citation type="journal article" date="2016" name="Genome Announc.">
        <title>Genome Sequences of Pseudomonas oryzihabitans Phage POR1 and Pseudomonas aeruginosa Phage PAE1.</title>
        <authorList>
            <person name="Dyson Z.A."/>
            <person name="Seviour R.J."/>
            <person name="Tucci J."/>
            <person name="Petrovski S."/>
        </authorList>
    </citation>
    <scope>NUCLEOTIDE SEQUENCE [LARGE SCALE GENOMIC DNA]</scope>
</reference>
<dbReference type="GeneID" id="26642059"/>
<dbReference type="KEGG" id="vg:26642059"/>
<name>A0A0N9ERY8_9CAUD</name>
<proteinExistence type="predicted"/>
<keyword evidence="3" id="KW-1185">Reference proteome</keyword>
<gene>
    <name evidence="2" type="ORF">PAE1_30</name>
</gene>
<dbReference type="RefSeq" id="YP_009215721.1">
    <property type="nucleotide sequence ID" value="NC_028980.1"/>
</dbReference>
<accession>A0A0N9ERY8</accession>
<feature type="domain" description="Tip attachment protein J" evidence="1">
    <location>
        <begin position="192"/>
        <end position="356"/>
    </location>
</feature>